<evidence type="ECO:0000313" key="4">
    <source>
        <dbReference type="Proteomes" id="UP000316199"/>
    </source>
</evidence>
<evidence type="ECO:0000259" key="1">
    <source>
        <dbReference type="Pfam" id="PF02625"/>
    </source>
</evidence>
<dbReference type="InterPro" id="IPR052698">
    <property type="entry name" value="MoCofactor_Util/Proc"/>
</dbReference>
<sequence>MTSRINTEADWLDTSLKLKQSGIAFVLVTVLGARGSTPRETETKMVFSDRESFGSIGGGHLEFKAGQIAQEMLAETADSQRIEHFQLGPSLGQCCGGSCSVLFEVFRPSHLNLAVFGAGHVGQTLVGILESLPINIFWVDSRMEAIKPKAGPSVKVIQSDEPKDEITKMPVGSSYLIMTHNHQLDYDLLCSVINRGDAAYTGIIGSDTKWRKFKARLAHQGYKPESYAGVFCPVGLRAITGKRPMEVAISIAAQLIQHRDSKAEKTAQRGLHWKTLSETAKQLSESNINGS</sequence>
<accession>A0A520S0L4</accession>
<dbReference type="EMBL" id="SHAG01000020">
    <property type="protein sequence ID" value="RZO75985.1"/>
    <property type="molecule type" value="Genomic_DNA"/>
</dbReference>
<gene>
    <name evidence="3" type="primary">xdhC</name>
    <name evidence="3" type="ORF">EVA68_05575</name>
</gene>
<dbReference type="PANTHER" id="PTHR30388">
    <property type="entry name" value="ALDEHYDE OXIDOREDUCTASE MOLYBDENUM COFACTOR ASSEMBLY PROTEIN"/>
    <property type="match status" value="1"/>
</dbReference>
<dbReference type="InterPro" id="IPR027051">
    <property type="entry name" value="XdhC_Rossmann_dom"/>
</dbReference>
<protein>
    <submittedName>
        <fullName evidence="3">Xanthine dehydrogenase accessory protein XdhC</fullName>
    </submittedName>
</protein>
<proteinExistence type="predicted"/>
<evidence type="ECO:0000259" key="2">
    <source>
        <dbReference type="Pfam" id="PF13478"/>
    </source>
</evidence>
<dbReference type="NCBIfam" id="TIGR02964">
    <property type="entry name" value="xanthine_xdhC"/>
    <property type="match status" value="1"/>
</dbReference>
<feature type="domain" description="XdhC Rossmann" evidence="2">
    <location>
        <begin position="113"/>
        <end position="255"/>
    </location>
</feature>
<evidence type="ECO:0000313" key="3">
    <source>
        <dbReference type="EMBL" id="RZO75985.1"/>
    </source>
</evidence>
<dbReference type="InterPro" id="IPR014308">
    <property type="entry name" value="Xanthine_DH_XdhC"/>
</dbReference>
<dbReference type="Pfam" id="PF02625">
    <property type="entry name" value="XdhC_CoxI"/>
    <property type="match status" value="1"/>
</dbReference>
<name>A0A520S0L4_9GAMM</name>
<dbReference type="Pfam" id="PF13478">
    <property type="entry name" value="XdhC_C"/>
    <property type="match status" value="1"/>
</dbReference>
<dbReference type="Proteomes" id="UP000316199">
    <property type="component" value="Unassembled WGS sequence"/>
</dbReference>
<feature type="domain" description="XdhC- CoxI" evidence="1">
    <location>
        <begin position="20"/>
        <end position="78"/>
    </location>
</feature>
<dbReference type="InterPro" id="IPR003777">
    <property type="entry name" value="XdhC_CoxI"/>
</dbReference>
<dbReference type="Gene3D" id="3.40.50.720">
    <property type="entry name" value="NAD(P)-binding Rossmann-like Domain"/>
    <property type="match status" value="1"/>
</dbReference>
<dbReference type="PANTHER" id="PTHR30388:SF6">
    <property type="entry name" value="XANTHINE DEHYDROGENASE SUBUNIT A-RELATED"/>
    <property type="match status" value="1"/>
</dbReference>
<comment type="caution">
    <text evidence="3">The sequence shown here is derived from an EMBL/GenBank/DDBJ whole genome shotgun (WGS) entry which is preliminary data.</text>
</comment>
<dbReference type="AlphaFoldDB" id="A0A520S0L4"/>
<organism evidence="3 4">
    <name type="scientific">OM182 bacterium</name>
    <dbReference type="NCBI Taxonomy" id="2510334"/>
    <lineage>
        <taxon>Bacteria</taxon>
        <taxon>Pseudomonadati</taxon>
        <taxon>Pseudomonadota</taxon>
        <taxon>Gammaproteobacteria</taxon>
        <taxon>OMG group</taxon>
        <taxon>OM182 clade</taxon>
    </lineage>
</organism>
<reference evidence="3 4" key="1">
    <citation type="submission" date="2019-02" db="EMBL/GenBank/DDBJ databases">
        <title>Prokaryotic population dynamics and viral predation in marine succession experiment using metagenomics: the confinement effect.</title>
        <authorList>
            <person name="Haro-Moreno J.M."/>
            <person name="Rodriguez-Valera F."/>
            <person name="Lopez-Perez M."/>
        </authorList>
    </citation>
    <scope>NUCLEOTIDE SEQUENCE [LARGE SCALE GENOMIC DNA]</scope>
    <source>
        <strain evidence="3">MED-G157</strain>
    </source>
</reference>